<dbReference type="InterPro" id="IPR050528">
    <property type="entry name" value="L-type_Lectin-RKs"/>
</dbReference>
<sequence>MDEIKSEKWSCASTEIRMNEIKHEKWSCALAFTKRELGGVPGTRGYIAPECFHTCHATRESDIFAFGAVILETVCGHHPFCNVAGFQLLVYWVWKLYQESHLPGAVDPRLTHVGDCMVTDVKRLLLLGLACSHVVVGDGAMGPYDGVDVAAELGLDVWMEDQLRHRPFGQQRRGVRATEDHLLPNKVIPAQGDHVVMVELLGTFQREQHVHRVRIARLASSGLLVLLCDATNQLPSTWRNW</sequence>
<accession>A0A8N4I9B3</accession>
<evidence type="ECO:0000313" key="8">
    <source>
        <dbReference type="RefSeq" id="XP_029121436.1"/>
    </source>
</evidence>
<organism evidence="4 8">
    <name type="scientific">Elaeis guineensis var. tenera</name>
    <name type="common">Oil palm</name>
    <dbReference type="NCBI Taxonomy" id="51953"/>
    <lineage>
        <taxon>Eukaryota</taxon>
        <taxon>Viridiplantae</taxon>
        <taxon>Streptophyta</taxon>
        <taxon>Embryophyta</taxon>
        <taxon>Tracheophyta</taxon>
        <taxon>Spermatophyta</taxon>
        <taxon>Magnoliopsida</taxon>
        <taxon>Liliopsida</taxon>
        <taxon>Arecaceae</taxon>
        <taxon>Arecoideae</taxon>
        <taxon>Cocoseae</taxon>
        <taxon>Elaeidinae</taxon>
        <taxon>Elaeis</taxon>
    </lineage>
</organism>
<dbReference type="Proteomes" id="UP000504607">
    <property type="component" value="Chromosome 7"/>
</dbReference>
<reference evidence="5 6" key="1">
    <citation type="submission" date="2025-04" db="UniProtKB">
        <authorList>
            <consortium name="RefSeq"/>
        </authorList>
    </citation>
    <scope>IDENTIFICATION</scope>
</reference>
<evidence type="ECO:0000256" key="1">
    <source>
        <dbReference type="ARBA" id="ARBA00022741"/>
    </source>
</evidence>
<evidence type="ECO:0000259" key="3">
    <source>
        <dbReference type="Pfam" id="PF07714"/>
    </source>
</evidence>
<keyword evidence="1" id="KW-0547">Nucleotide-binding</keyword>
<dbReference type="OrthoDB" id="543442at2759"/>
<dbReference type="PANTHER" id="PTHR27007">
    <property type="match status" value="1"/>
</dbReference>
<dbReference type="SUPFAM" id="SSF56112">
    <property type="entry name" value="Protein kinase-like (PK-like)"/>
    <property type="match status" value="1"/>
</dbReference>
<evidence type="ECO:0000256" key="2">
    <source>
        <dbReference type="ARBA" id="ARBA00022840"/>
    </source>
</evidence>
<evidence type="ECO:0000313" key="4">
    <source>
        <dbReference type="Proteomes" id="UP000504607"/>
    </source>
</evidence>
<dbReference type="RefSeq" id="XP_029121436.1">
    <property type="nucleotide sequence ID" value="XM_029265603.1"/>
</dbReference>
<dbReference type="Pfam" id="PF07714">
    <property type="entry name" value="PK_Tyr_Ser-Thr"/>
    <property type="match status" value="1"/>
</dbReference>
<evidence type="ECO:0000313" key="7">
    <source>
        <dbReference type="RefSeq" id="XP_029121435.1"/>
    </source>
</evidence>
<dbReference type="RefSeq" id="XP_029121433.1">
    <property type="nucleotide sequence ID" value="XM_029265600.1"/>
</dbReference>
<protein>
    <submittedName>
        <fullName evidence="5 6">L-type lectin-domain containing receptor kinase V.8 isoform X1</fullName>
    </submittedName>
</protein>
<dbReference type="Gene3D" id="1.10.510.10">
    <property type="entry name" value="Transferase(Phosphotransferase) domain 1"/>
    <property type="match status" value="1"/>
</dbReference>
<keyword evidence="2" id="KW-0067">ATP-binding</keyword>
<dbReference type="RefSeq" id="XP_029121434.1">
    <property type="nucleotide sequence ID" value="XM_029265601.1"/>
</dbReference>
<keyword evidence="4" id="KW-1185">Reference proteome</keyword>
<evidence type="ECO:0000313" key="6">
    <source>
        <dbReference type="RefSeq" id="XP_029121434.1"/>
    </source>
</evidence>
<name>A0A8N4I9B3_ELAGV</name>
<gene>
    <name evidence="5 6 7 8" type="primary">LOC105048715</name>
</gene>
<dbReference type="GO" id="GO:0004672">
    <property type="term" value="F:protein kinase activity"/>
    <property type="evidence" value="ECO:0007669"/>
    <property type="project" value="InterPro"/>
</dbReference>
<dbReference type="GO" id="GO:0005524">
    <property type="term" value="F:ATP binding"/>
    <property type="evidence" value="ECO:0007669"/>
    <property type="project" value="UniProtKB-KW"/>
</dbReference>
<dbReference type="RefSeq" id="XP_029121435.1">
    <property type="nucleotide sequence ID" value="XM_029265602.1"/>
</dbReference>
<dbReference type="AlphaFoldDB" id="A0A8N4I9B3"/>
<keyword evidence="5 6" id="KW-0808">Transferase</keyword>
<proteinExistence type="predicted"/>
<keyword evidence="5 6" id="KW-0418">Kinase</keyword>
<feature type="domain" description="Serine-threonine/tyrosine-protein kinase catalytic" evidence="3">
    <location>
        <begin position="46"/>
        <end position="89"/>
    </location>
</feature>
<dbReference type="InterPro" id="IPR001245">
    <property type="entry name" value="Ser-Thr/Tyr_kinase_cat_dom"/>
</dbReference>
<evidence type="ECO:0000313" key="5">
    <source>
        <dbReference type="RefSeq" id="XP_029121433.1"/>
    </source>
</evidence>
<keyword evidence="5 6" id="KW-0675">Receptor</keyword>
<dbReference type="InterPro" id="IPR011009">
    <property type="entry name" value="Kinase-like_dom_sf"/>
</dbReference>